<proteinExistence type="predicted"/>
<dbReference type="Gene3D" id="1.10.10.60">
    <property type="entry name" value="Homeodomain-like"/>
    <property type="match status" value="1"/>
</dbReference>
<keyword evidence="1" id="KW-0238">DNA-binding</keyword>
<dbReference type="InterPro" id="IPR001647">
    <property type="entry name" value="HTH_TetR"/>
</dbReference>
<evidence type="ECO:0000256" key="1">
    <source>
        <dbReference type="ARBA" id="ARBA00023125"/>
    </source>
</evidence>
<name>A0A1A3NVE3_MYCAS</name>
<comment type="caution">
    <text evidence="3">The sequence shown here is derived from an EMBL/GenBank/DDBJ whole genome shotgun (WGS) entry which is preliminary data.</text>
</comment>
<accession>A0A1A3NVE3</accession>
<evidence type="ECO:0000313" key="4">
    <source>
        <dbReference type="Proteomes" id="UP000093819"/>
    </source>
</evidence>
<reference evidence="3 4" key="1">
    <citation type="submission" date="2016-06" db="EMBL/GenBank/DDBJ databases">
        <authorList>
            <person name="Kjaerup R.B."/>
            <person name="Dalgaard T.S."/>
            <person name="Juul-Madsen H.R."/>
        </authorList>
    </citation>
    <scope>NUCLEOTIDE SEQUENCE [LARGE SCALE GENOMIC DNA]</scope>
    <source>
        <strain evidence="3 4">1245335.1</strain>
    </source>
</reference>
<dbReference type="GO" id="GO:0003677">
    <property type="term" value="F:DNA binding"/>
    <property type="evidence" value="ECO:0007669"/>
    <property type="project" value="UniProtKB-KW"/>
</dbReference>
<evidence type="ECO:0000313" key="3">
    <source>
        <dbReference type="EMBL" id="OBK25380.1"/>
    </source>
</evidence>
<sequence length="77" mass="8442">MMFAERGLRATTVRDIADGAGILSGHSLHPNRVSTKRLLGLTVARRWPFIYCAADFIENAYGLFAAAVWSLTFGLAQ</sequence>
<evidence type="ECO:0000259" key="2">
    <source>
        <dbReference type="Pfam" id="PF00440"/>
    </source>
</evidence>
<dbReference type="AlphaFoldDB" id="A0A1A3NVE3"/>
<dbReference type="Proteomes" id="UP000093819">
    <property type="component" value="Unassembled WGS sequence"/>
</dbReference>
<organism evidence="3 4">
    <name type="scientific">Mycobacterium asiaticum</name>
    <dbReference type="NCBI Taxonomy" id="1790"/>
    <lineage>
        <taxon>Bacteria</taxon>
        <taxon>Bacillati</taxon>
        <taxon>Actinomycetota</taxon>
        <taxon>Actinomycetes</taxon>
        <taxon>Mycobacteriales</taxon>
        <taxon>Mycobacteriaceae</taxon>
        <taxon>Mycobacterium</taxon>
    </lineage>
</organism>
<dbReference type="Pfam" id="PF00440">
    <property type="entry name" value="TetR_N"/>
    <property type="match status" value="1"/>
</dbReference>
<feature type="domain" description="HTH tetR-type" evidence="2">
    <location>
        <begin position="2"/>
        <end position="24"/>
    </location>
</feature>
<gene>
    <name evidence="3" type="ORF">A5635_00890</name>
</gene>
<protein>
    <recommendedName>
        <fullName evidence="2">HTH tetR-type domain-containing protein</fullName>
    </recommendedName>
</protein>
<dbReference type="EMBL" id="LZLR01000046">
    <property type="protein sequence ID" value="OBK25380.1"/>
    <property type="molecule type" value="Genomic_DNA"/>
</dbReference>